<dbReference type="GO" id="GO:0004181">
    <property type="term" value="F:metallocarboxypeptidase activity"/>
    <property type="evidence" value="ECO:0007669"/>
    <property type="project" value="InterPro"/>
</dbReference>
<sequence>MILRILFIVYCLSFVSADDEDDPKNYKDFKLIRINPESEDSLSYLKALYEGESPYSLDFWQPPTRIGALVDVSVSPLDAPIFVRDLTSKNLKYIVAINDLDQAIQNERSTTAWHHPIDGFSYDKYNSLVDIHDELKRLKREHPDLVTLIDIGTSHENRTLLVIKLKGRRNVVSEKPAFWIDAGIHAREWIAPATAMYTVRQLINGYDTDPQIQSLLDSVDFYVLPVMNPDGYEYSRITNRMWRKNRRPATCKRNHFHTICCAGVDLNRNFDWFFGSRGTSNDPCHETYHGPQAFSEPETQAVRDFLEAHKPKAFVTLHSYSQMWLIPFGHRKRSYPQDYNTALRPLALRATKALYDLYGTKYQVGTGADLMYEAAGGSHDWAKGNLKVPYAYLVELRPKNTMFGNGFLLPEREIPSTGLETWEAIRVVADELVGQFVQPVIRNKVVTTTAEPEVKSGERRGYKIIETTRKEESTKTFPTTTAETSTLPTTRAWTRWRTKGAELTKSSTSSAGQTTGYSTQSTTTTSTTSTTSTTTTTSSTTTTTTTTTTTITTTRPTLVTTTTSPTTTTTESATSVFSILKGRQTTTWRLVTPKEIGLSISSEVRIGSDTTTTEKVPSSTITSPTTTLKTLNCVDYGSYCQLWGILQLCDKRSVQKLCTKTCHSKCRYATLQ</sequence>
<organism evidence="16 17">
    <name type="scientific">Mesorhabditis belari</name>
    <dbReference type="NCBI Taxonomy" id="2138241"/>
    <lineage>
        <taxon>Eukaryota</taxon>
        <taxon>Metazoa</taxon>
        <taxon>Ecdysozoa</taxon>
        <taxon>Nematoda</taxon>
        <taxon>Chromadorea</taxon>
        <taxon>Rhabditida</taxon>
        <taxon>Rhabditina</taxon>
        <taxon>Rhabditomorpha</taxon>
        <taxon>Rhabditoidea</taxon>
        <taxon>Rhabditidae</taxon>
        <taxon>Mesorhabditinae</taxon>
        <taxon>Mesorhabditis</taxon>
    </lineage>
</organism>
<proteinExistence type="inferred from homology"/>
<feature type="active site" description="Proton donor/acceptor" evidence="12">
    <location>
        <position position="395"/>
    </location>
</feature>
<keyword evidence="3" id="KW-0121">Carboxypeptidase</keyword>
<evidence type="ECO:0000259" key="15">
    <source>
        <dbReference type="PROSITE" id="PS52035"/>
    </source>
</evidence>
<dbReference type="Gene3D" id="3.30.70.340">
    <property type="entry name" value="Metallocarboxypeptidase-like"/>
    <property type="match status" value="1"/>
</dbReference>
<evidence type="ECO:0000256" key="3">
    <source>
        <dbReference type="ARBA" id="ARBA00022645"/>
    </source>
</evidence>
<dbReference type="InterPro" id="IPR003146">
    <property type="entry name" value="M14A_act_pep"/>
</dbReference>
<dbReference type="WBParaSite" id="MBELARI_LOCUS5356">
    <property type="protein sequence ID" value="MBELARI_LOCUS5356"/>
    <property type="gene ID" value="MBELARI_LOCUS5356"/>
</dbReference>
<dbReference type="PROSITE" id="PS00133">
    <property type="entry name" value="CARBOXYPEPT_ZN_2"/>
    <property type="match status" value="1"/>
</dbReference>
<dbReference type="Pfam" id="PF00246">
    <property type="entry name" value="Peptidase_M14"/>
    <property type="match status" value="1"/>
</dbReference>
<dbReference type="SUPFAM" id="SSF53187">
    <property type="entry name" value="Zn-dependent exopeptidases"/>
    <property type="match status" value="1"/>
</dbReference>
<dbReference type="PANTHER" id="PTHR11705:SF133">
    <property type="entry name" value="PEPTIDASE M14 CARBOXYPEPTIDASE A DOMAIN-CONTAINING PROTEIN"/>
    <property type="match status" value="1"/>
</dbReference>
<dbReference type="FunFam" id="3.40.630.10:FF:000208">
    <property type="entry name" value="Protein CBG05161"/>
    <property type="match status" value="1"/>
</dbReference>
<evidence type="ECO:0000256" key="6">
    <source>
        <dbReference type="ARBA" id="ARBA00022729"/>
    </source>
</evidence>
<dbReference type="InterPro" id="IPR057246">
    <property type="entry name" value="CARBOXYPEPT_ZN_1"/>
</dbReference>
<feature type="signal peptide" evidence="14">
    <location>
        <begin position="1"/>
        <end position="17"/>
    </location>
</feature>
<dbReference type="Proteomes" id="UP000887575">
    <property type="component" value="Unassembled WGS sequence"/>
</dbReference>
<dbReference type="PROSITE" id="PS00132">
    <property type="entry name" value="CARBOXYPEPT_ZN_1"/>
    <property type="match status" value="1"/>
</dbReference>
<dbReference type="InterPro" id="IPR036990">
    <property type="entry name" value="M14A-like_propep"/>
</dbReference>
<dbReference type="InterPro" id="IPR057247">
    <property type="entry name" value="CARBOXYPEPT_ZN_2"/>
</dbReference>
<dbReference type="GO" id="GO:0006508">
    <property type="term" value="P:proteolysis"/>
    <property type="evidence" value="ECO:0007669"/>
    <property type="project" value="UniProtKB-KW"/>
</dbReference>
<dbReference type="FunFam" id="3.30.70.340:FF:000002">
    <property type="entry name" value="Carboxypeptidase A"/>
    <property type="match status" value="1"/>
</dbReference>
<evidence type="ECO:0000256" key="1">
    <source>
        <dbReference type="ARBA" id="ARBA00001947"/>
    </source>
</evidence>
<evidence type="ECO:0000256" key="4">
    <source>
        <dbReference type="ARBA" id="ARBA00022670"/>
    </source>
</evidence>
<evidence type="ECO:0000256" key="12">
    <source>
        <dbReference type="PROSITE-ProRule" id="PRU01379"/>
    </source>
</evidence>
<evidence type="ECO:0000256" key="14">
    <source>
        <dbReference type="SAM" id="SignalP"/>
    </source>
</evidence>
<accession>A0AAF3FEB2</accession>
<dbReference type="PROSITE" id="PS52035">
    <property type="entry name" value="PEPTIDASE_M14"/>
    <property type="match status" value="1"/>
</dbReference>
<dbReference type="SMART" id="SM00631">
    <property type="entry name" value="Zn_pept"/>
    <property type="match status" value="1"/>
</dbReference>
<keyword evidence="9" id="KW-0482">Metalloprotease</keyword>
<evidence type="ECO:0000313" key="16">
    <source>
        <dbReference type="Proteomes" id="UP000887575"/>
    </source>
</evidence>
<evidence type="ECO:0000256" key="9">
    <source>
        <dbReference type="ARBA" id="ARBA00023049"/>
    </source>
</evidence>
<keyword evidence="5" id="KW-0479">Metal-binding</keyword>
<dbReference type="PANTHER" id="PTHR11705">
    <property type="entry name" value="PROTEASE FAMILY M14 CARBOXYPEPTIDASE A,B"/>
    <property type="match status" value="1"/>
</dbReference>
<evidence type="ECO:0000256" key="8">
    <source>
        <dbReference type="ARBA" id="ARBA00022833"/>
    </source>
</evidence>
<feature type="chain" id="PRO_5041962187" description="Zinc carboxypeptidase A 1" evidence="14">
    <location>
        <begin position="18"/>
        <end position="672"/>
    </location>
</feature>
<keyword evidence="8" id="KW-0862">Zinc</keyword>
<feature type="region of interest" description="Disordered" evidence="13">
    <location>
        <begin position="500"/>
        <end position="567"/>
    </location>
</feature>
<evidence type="ECO:0000256" key="7">
    <source>
        <dbReference type="ARBA" id="ARBA00022801"/>
    </source>
</evidence>
<dbReference type="Pfam" id="PF02244">
    <property type="entry name" value="Propep_M14"/>
    <property type="match status" value="1"/>
</dbReference>
<keyword evidence="4" id="KW-0645">Protease</keyword>
<dbReference type="SUPFAM" id="SSF54897">
    <property type="entry name" value="Protease propeptides/inhibitors"/>
    <property type="match status" value="1"/>
</dbReference>
<feature type="compositionally biased region" description="Low complexity" evidence="13">
    <location>
        <begin position="504"/>
        <end position="567"/>
    </location>
</feature>
<evidence type="ECO:0000313" key="17">
    <source>
        <dbReference type="WBParaSite" id="MBELARI_LOCUS5356"/>
    </source>
</evidence>
<feature type="domain" description="Peptidase M14" evidence="15">
    <location>
        <begin position="124"/>
        <end position="432"/>
    </location>
</feature>
<keyword evidence="16" id="KW-1185">Reference proteome</keyword>
<protein>
    <recommendedName>
        <fullName evidence="11">Zinc carboxypeptidase A 1</fullName>
    </recommendedName>
</protein>
<evidence type="ECO:0000256" key="2">
    <source>
        <dbReference type="ARBA" id="ARBA00005988"/>
    </source>
</evidence>
<keyword evidence="6 14" id="KW-0732">Signal</keyword>
<evidence type="ECO:0000256" key="13">
    <source>
        <dbReference type="SAM" id="MobiDB-lite"/>
    </source>
</evidence>
<dbReference type="GO" id="GO:0005615">
    <property type="term" value="C:extracellular space"/>
    <property type="evidence" value="ECO:0007669"/>
    <property type="project" value="TreeGrafter"/>
</dbReference>
<dbReference type="InterPro" id="IPR000834">
    <property type="entry name" value="Peptidase_M14"/>
</dbReference>
<dbReference type="Gene3D" id="3.40.630.10">
    <property type="entry name" value="Zn peptidases"/>
    <property type="match status" value="1"/>
</dbReference>
<dbReference type="CDD" id="cd03860">
    <property type="entry name" value="M14_CP_A-B_like"/>
    <property type="match status" value="1"/>
</dbReference>
<keyword evidence="10" id="KW-1015">Disulfide bond</keyword>
<reference evidence="17" key="1">
    <citation type="submission" date="2024-02" db="UniProtKB">
        <authorList>
            <consortium name="WormBaseParasite"/>
        </authorList>
    </citation>
    <scope>IDENTIFICATION</scope>
</reference>
<keyword evidence="7" id="KW-0378">Hydrolase</keyword>
<evidence type="ECO:0000256" key="10">
    <source>
        <dbReference type="ARBA" id="ARBA00023157"/>
    </source>
</evidence>
<dbReference type="PRINTS" id="PR00765">
    <property type="entry name" value="CRBOXYPTASEA"/>
</dbReference>
<comment type="cofactor">
    <cofactor evidence="1">
        <name>Zn(2+)</name>
        <dbReference type="ChEBI" id="CHEBI:29105"/>
    </cofactor>
</comment>
<dbReference type="AlphaFoldDB" id="A0AAF3FEB2"/>
<dbReference type="GO" id="GO:0008270">
    <property type="term" value="F:zinc ion binding"/>
    <property type="evidence" value="ECO:0007669"/>
    <property type="project" value="InterPro"/>
</dbReference>
<comment type="similarity">
    <text evidence="2 12">Belongs to the peptidase M14 family.</text>
</comment>
<evidence type="ECO:0000256" key="11">
    <source>
        <dbReference type="ARBA" id="ARBA00069039"/>
    </source>
</evidence>
<name>A0AAF3FEB2_9BILA</name>
<evidence type="ECO:0000256" key="5">
    <source>
        <dbReference type="ARBA" id="ARBA00022723"/>
    </source>
</evidence>